<organism evidence="2 3">
    <name type="scientific">Aphidius gifuensis</name>
    <name type="common">Parasitoid wasp</name>
    <dbReference type="NCBI Taxonomy" id="684658"/>
    <lineage>
        <taxon>Eukaryota</taxon>
        <taxon>Metazoa</taxon>
        <taxon>Ecdysozoa</taxon>
        <taxon>Arthropoda</taxon>
        <taxon>Hexapoda</taxon>
        <taxon>Insecta</taxon>
        <taxon>Pterygota</taxon>
        <taxon>Neoptera</taxon>
        <taxon>Endopterygota</taxon>
        <taxon>Hymenoptera</taxon>
        <taxon>Apocrita</taxon>
        <taxon>Ichneumonoidea</taxon>
        <taxon>Braconidae</taxon>
        <taxon>Aphidiinae</taxon>
        <taxon>Aphidius</taxon>
    </lineage>
</organism>
<feature type="region of interest" description="Disordered" evidence="1">
    <location>
        <begin position="163"/>
        <end position="186"/>
    </location>
</feature>
<feature type="compositionally biased region" description="Basic residues" evidence="1">
    <location>
        <begin position="16"/>
        <end position="25"/>
    </location>
</feature>
<keyword evidence="3" id="KW-1185">Reference proteome</keyword>
<evidence type="ECO:0000256" key="1">
    <source>
        <dbReference type="SAM" id="MobiDB-lite"/>
    </source>
</evidence>
<protein>
    <submittedName>
        <fullName evidence="2">Uncharacterized protein</fullName>
    </submittedName>
</protein>
<comment type="caution">
    <text evidence="2">The sequence shown here is derived from an EMBL/GenBank/DDBJ whole genome shotgun (WGS) entry which is preliminary data.</text>
</comment>
<evidence type="ECO:0000313" key="3">
    <source>
        <dbReference type="Proteomes" id="UP000639338"/>
    </source>
</evidence>
<evidence type="ECO:0000313" key="2">
    <source>
        <dbReference type="EMBL" id="KAF7998452.1"/>
    </source>
</evidence>
<accession>A0A834Y856</accession>
<dbReference type="AlphaFoldDB" id="A0A834Y856"/>
<reference evidence="2 3" key="1">
    <citation type="submission" date="2020-08" db="EMBL/GenBank/DDBJ databases">
        <title>Aphidius gifuensis genome sequencing and assembly.</title>
        <authorList>
            <person name="Du Z."/>
        </authorList>
    </citation>
    <scope>NUCLEOTIDE SEQUENCE [LARGE SCALE GENOMIC DNA]</scope>
    <source>
        <strain evidence="2">YNYX2018</strain>
        <tissue evidence="2">Adults</tissue>
    </source>
</reference>
<sequence length="391" mass="44887">MNKTIDDMDNDDNKKIIKHQKKNKKRLGETVLENHDSSIIKEYLKDNGHSTDEDLDSSEISSKTKKLCCRDIRDPKNISKYKGGKHVQTPVTKHTVDVALRAQKVGNLGHSILKLQQKKNTSSEPDNAGDQLTGANRKKSSNLKTSANKKSFRELMEIDSVNVRDDDDSSFSSTKEKTEEDSDDYRDYGDKENYFCVDEINKYSDEEINDMAIENDPLNEDEDSIPKFSFVNTSQRDPKLHIKSEKIFAEEIQKNDKESNKYKLKQVKTEPEFLSVLNREFYYIGYGQKVKTCVFDSAQLLQKPSLYVMTVANMLWSPEELAVRTSRIQKNTKAGVTLYEEDRKGALIKCFNNWMINNRKMSSDAVGEELNKVNDYLSRAKNGAQKKITQK</sequence>
<name>A0A834Y856_APHGI</name>
<dbReference type="Proteomes" id="UP000639338">
    <property type="component" value="Unassembled WGS sequence"/>
</dbReference>
<proteinExistence type="predicted"/>
<feature type="region of interest" description="Disordered" evidence="1">
    <location>
        <begin position="1"/>
        <end position="26"/>
    </location>
</feature>
<gene>
    <name evidence="2" type="ORF">HCN44_009974</name>
</gene>
<dbReference type="OrthoDB" id="10686315at2759"/>
<feature type="compositionally biased region" description="Basic and acidic residues" evidence="1">
    <location>
        <begin position="1"/>
        <end position="15"/>
    </location>
</feature>
<feature type="region of interest" description="Disordered" evidence="1">
    <location>
        <begin position="116"/>
        <end position="151"/>
    </location>
</feature>
<dbReference type="EMBL" id="JACMRX010000001">
    <property type="protein sequence ID" value="KAF7998452.1"/>
    <property type="molecule type" value="Genomic_DNA"/>
</dbReference>